<dbReference type="InterPro" id="IPR050261">
    <property type="entry name" value="FrsA_esterase"/>
</dbReference>
<comment type="caution">
    <text evidence="3">The sequence shown here is derived from an EMBL/GenBank/DDBJ whole genome shotgun (WGS) entry which is preliminary data.</text>
</comment>
<dbReference type="GO" id="GO:0016787">
    <property type="term" value="F:hydrolase activity"/>
    <property type="evidence" value="ECO:0007669"/>
    <property type="project" value="UniProtKB-KW"/>
</dbReference>
<gene>
    <name evidence="3" type="ORF">FRZ40_29855</name>
    <name evidence="2" type="ORF">V4C56_32345</name>
</gene>
<sequence length="217" mass="23384">MRSRHDATVSYVSLQGTLSIPARANAIVVFAHGGGSWRLNYRTQQTAKALQQAGIATLLFDLLTYGEQADDSVTAGYRFDIPLLARRLAGTLAWLREQHDASTLSIGLFGVSTGAAAALVASGNLPEVRAIVSRGGRPDLAREALSLVTAPTLMIVGEFDEEAIRLNRGAAEQMACVRDLEIVRGATHLFEEPGTLETVERLAVQWFASHLAPSRED</sequence>
<evidence type="ECO:0000259" key="1">
    <source>
        <dbReference type="Pfam" id="PF01738"/>
    </source>
</evidence>
<protein>
    <submittedName>
        <fullName evidence="3">Alpha/beta hydrolase</fullName>
    </submittedName>
    <submittedName>
        <fullName evidence="2">Dienelactone hydrolase family protein</fullName>
    </submittedName>
</protein>
<dbReference type="Proteomes" id="UP001481677">
    <property type="component" value="Unassembled WGS sequence"/>
</dbReference>
<dbReference type="InterPro" id="IPR029058">
    <property type="entry name" value="AB_hydrolase_fold"/>
</dbReference>
<dbReference type="Proteomes" id="UP000321776">
    <property type="component" value="Unassembled WGS sequence"/>
</dbReference>
<dbReference type="InterPro" id="IPR002925">
    <property type="entry name" value="Dienelactn_hydro"/>
</dbReference>
<reference evidence="3" key="2">
    <citation type="submission" date="2019-08" db="EMBL/GenBank/DDBJ databases">
        <authorList>
            <person name="Im W.-T."/>
        </authorList>
    </citation>
    <scope>NUCLEOTIDE SEQUENCE</scope>
    <source>
        <strain evidence="3">NF 2-5-3</strain>
    </source>
</reference>
<evidence type="ECO:0000313" key="5">
    <source>
        <dbReference type="Proteomes" id="UP001481677"/>
    </source>
</evidence>
<feature type="domain" description="Dienelactone hydrolase" evidence="1">
    <location>
        <begin position="18"/>
        <end position="192"/>
    </location>
</feature>
<keyword evidence="5" id="KW-1185">Reference proteome</keyword>
<dbReference type="PANTHER" id="PTHR22946">
    <property type="entry name" value="DIENELACTONE HYDROLASE DOMAIN-CONTAINING PROTEIN-RELATED"/>
    <property type="match status" value="1"/>
</dbReference>
<evidence type="ECO:0000313" key="3">
    <source>
        <dbReference type="EMBL" id="TXC84480.1"/>
    </source>
</evidence>
<organism evidence="3 4">
    <name type="scientific">Paraburkholderia azotifigens</name>
    <dbReference type="NCBI Taxonomy" id="2057004"/>
    <lineage>
        <taxon>Bacteria</taxon>
        <taxon>Pseudomonadati</taxon>
        <taxon>Pseudomonadota</taxon>
        <taxon>Betaproteobacteria</taxon>
        <taxon>Burkholderiales</taxon>
        <taxon>Burkholderiaceae</taxon>
        <taxon>Paraburkholderia</taxon>
    </lineage>
</organism>
<reference evidence="2 5" key="3">
    <citation type="submission" date="2024-01" db="EMBL/GenBank/DDBJ databases">
        <title>The diversity of rhizobia nodulating Mimosa spp. in eleven states of Brazil covering several biomes is determined by host plant, location, and edaphic factors.</title>
        <authorList>
            <person name="Rouws L."/>
            <person name="Barauna A."/>
            <person name="Beukes C."/>
            <person name="De Faria S.M."/>
            <person name="Gross E."/>
            <person name="Dos Reis Junior F.B."/>
            <person name="Simon M."/>
            <person name="Maluk M."/>
            <person name="Odee D.W."/>
            <person name="Kenicer G."/>
            <person name="Young J.P.W."/>
            <person name="Reis V.M."/>
            <person name="Zilli J."/>
            <person name="James E.K."/>
        </authorList>
    </citation>
    <scope>NUCLEOTIDE SEQUENCE [LARGE SCALE GENOMIC DNA]</scope>
    <source>
        <strain evidence="2 5">JPY530</strain>
    </source>
</reference>
<dbReference type="SUPFAM" id="SSF53474">
    <property type="entry name" value="alpha/beta-Hydrolases"/>
    <property type="match status" value="1"/>
</dbReference>
<dbReference type="Gene3D" id="3.40.50.1820">
    <property type="entry name" value="alpha/beta hydrolase"/>
    <property type="match status" value="1"/>
</dbReference>
<name>A0A5C6VHS5_9BURK</name>
<accession>A0A5C6VHS5</accession>
<dbReference type="Pfam" id="PF01738">
    <property type="entry name" value="DLH"/>
    <property type="match status" value="1"/>
</dbReference>
<dbReference type="AlphaFoldDB" id="A0A5C6VHS5"/>
<keyword evidence="3" id="KW-0378">Hydrolase</keyword>
<proteinExistence type="predicted"/>
<evidence type="ECO:0000313" key="2">
    <source>
        <dbReference type="EMBL" id="MEM5344301.1"/>
    </source>
</evidence>
<reference evidence="3 4" key="1">
    <citation type="journal article" date="2018" name="Int. J. Syst. Evol. Microbiol.">
        <title>Paraburkholderia azotifigens sp. nov., a nitrogen-fixing bacterium isolated from paddy soil.</title>
        <authorList>
            <person name="Choi G.M."/>
            <person name="Im W.T."/>
        </authorList>
    </citation>
    <scope>NUCLEOTIDE SEQUENCE [LARGE SCALE GENOMIC DNA]</scope>
    <source>
        <strain evidence="3 4">NF 2-5-3</strain>
    </source>
</reference>
<dbReference type="EMBL" id="VOQS01000003">
    <property type="protein sequence ID" value="TXC84480.1"/>
    <property type="molecule type" value="Genomic_DNA"/>
</dbReference>
<dbReference type="RefSeq" id="WP_147236503.1">
    <property type="nucleotide sequence ID" value="NZ_JAZHFZ010000045.1"/>
</dbReference>
<evidence type="ECO:0000313" key="4">
    <source>
        <dbReference type="Proteomes" id="UP000321776"/>
    </source>
</evidence>
<dbReference type="EMBL" id="JAZHGA010000032">
    <property type="protein sequence ID" value="MEM5344301.1"/>
    <property type="molecule type" value="Genomic_DNA"/>
</dbReference>